<protein>
    <submittedName>
        <fullName evidence="2">Uncharacterized protein</fullName>
    </submittedName>
</protein>
<dbReference type="EMBL" id="PNBA02000006">
    <property type="protein sequence ID" value="KAG6421425.1"/>
    <property type="molecule type" value="Genomic_DNA"/>
</dbReference>
<feature type="region of interest" description="Disordered" evidence="1">
    <location>
        <begin position="51"/>
        <end position="71"/>
    </location>
</feature>
<comment type="caution">
    <text evidence="2">The sequence shown here is derived from an EMBL/GenBank/DDBJ whole genome shotgun (WGS) entry which is preliminary data.</text>
</comment>
<keyword evidence="3" id="KW-1185">Reference proteome</keyword>
<evidence type="ECO:0000313" key="2">
    <source>
        <dbReference type="EMBL" id="KAG6421425.1"/>
    </source>
</evidence>
<dbReference type="AlphaFoldDB" id="A0A8X8XVW5"/>
<dbReference type="Proteomes" id="UP000298416">
    <property type="component" value="Unassembled WGS sequence"/>
</dbReference>
<evidence type="ECO:0000313" key="3">
    <source>
        <dbReference type="Proteomes" id="UP000298416"/>
    </source>
</evidence>
<sequence length="168" mass="18269">MSPRILRLRRRRRCRLLIVASGAADVEAISGGIHVTIDLLTDSPSDFVDTDSRRSVRGAPGSTGQSLPSESHFGRCHTPAISAASSLSISSDCCGLRGLGKFGFMRLGSLLEQVVDMTLEFMVELGQVVDMTLALVLVMVEQEGELTEAEQFWLDVLKPLVQETWGCC</sequence>
<accession>A0A8X8XVW5</accession>
<reference evidence="2" key="2">
    <citation type="submission" date="2020-08" db="EMBL/GenBank/DDBJ databases">
        <title>Plant Genome Project.</title>
        <authorList>
            <person name="Zhang R.-G."/>
        </authorList>
    </citation>
    <scope>NUCLEOTIDE SEQUENCE</scope>
    <source>
        <strain evidence="2">Huo1</strain>
        <tissue evidence="2">Leaf</tissue>
    </source>
</reference>
<proteinExistence type="predicted"/>
<evidence type="ECO:0000256" key="1">
    <source>
        <dbReference type="SAM" id="MobiDB-lite"/>
    </source>
</evidence>
<reference evidence="2" key="1">
    <citation type="submission" date="2018-01" db="EMBL/GenBank/DDBJ databases">
        <authorList>
            <person name="Mao J.F."/>
        </authorList>
    </citation>
    <scope>NUCLEOTIDE SEQUENCE</scope>
    <source>
        <strain evidence="2">Huo1</strain>
        <tissue evidence="2">Leaf</tissue>
    </source>
</reference>
<gene>
    <name evidence="2" type="ORF">SASPL_117977</name>
</gene>
<organism evidence="2">
    <name type="scientific">Salvia splendens</name>
    <name type="common">Scarlet sage</name>
    <dbReference type="NCBI Taxonomy" id="180675"/>
    <lineage>
        <taxon>Eukaryota</taxon>
        <taxon>Viridiplantae</taxon>
        <taxon>Streptophyta</taxon>
        <taxon>Embryophyta</taxon>
        <taxon>Tracheophyta</taxon>
        <taxon>Spermatophyta</taxon>
        <taxon>Magnoliopsida</taxon>
        <taxon>eudicotyledons</taxon>
        <taxon>Gunneridae</taxon>
        <taxon>Pentapetalae</taxon>
        <taxon>asterids</taxon>
        <taxon>lamiids</taxon>
        <taxon>Lamiales</taxon>
        <taxon>Lamiaceae</taxon>
        <taxon>Nepetoideae</taxon>
        <taxon>Mentheae</taxon>
        <taxon>Salviinae</taxon>
        <taxon>Salvia</taxon>
        <taxon>Salvia subgen. Calosphace</taxon>
        <taxon>core Calosphace</taxon>
    </lineage>
</organism>
<name>A0A8X8XVW5_SALSN</name>